<reference evidence="13 14" key="1">
    <citation type="submission" date="2015-04" db="EMBL/GenBank/DDBJ databases">
        <title>Genome sequence of Kerstersia gyiorum CG1.</title>
        <authorList>
            <person name="Greninger A.L."/>
            <person name="Kozyreva V."/>
            <person name="Chaturvedi V."/>
        </authorList>
    </citation>
    <scope>NUCLEOTIDE SEQUENCE [LARGE SCALE GENOMIC DNA]</scope>
    <source>
        <strain evidence="13 14">CG1</strain>
    </source>
</reference>
<evidence type="ECO:0000256" key="5">
    <source>
        <dbReference type="ARBA" id="ARBA00022692"/>
    </source>
</evidence>
<dbReference type="InterPro" id="IPR002299">
    <property type="entry name" value="Porin_Neis"/>
</dbReference>
<comment type="caution">
    <text evidence="13">The sequence shown here is derived from an EMBL/GenBank/DDBJ whole genome shotgun (WGS) entry which is preliminary data.</text>
</comment>
<evidence type="ECO:0000256" key="9">
    <source>
        <dbReference type="ARBA" id="ARBA00023136"/>
    </source>
</evidence>
<dbReference type="PRINTS" id="PR00182">
    <property type="entry name" value="ECOLNEIPORIN"/>
</dbReference>
<dbReference type="RefSeq" id="WP_068366905.1">
    <property type="nucleotide sequence ID" value="NZ_LBNE01000001.1"/>
</dbReference>
<dbReference type="Pfam" id="PF13609">
    <property type="entry name" value="Porin_4"/>
    <property type="match status" value="1"/>
</dbReference>
<dbReference type="CDD" id="cd00342">
    <property type="entry name" value="gram_neg_porins"/>
    <property type="match status" value="1"/>
</dbReference>
<keyword evidence="8" id="KW-0626">Porin</keyword>
<feature type="domain" description="Porin" evidence="12">
    <location>
        <begin position="7"/>
        <end position="337"/>
    </location>
</feature>
<keyword evidence="9" id="KW-0472">Membrane</keyword>
<dbReference type="InterPro" id="IPR050298">
    <property type="entry name" value="Gram-neg_bact_OMP"/>
</dbReference>
<evidence type="ECO:0000256" key="11">
    <source>
        <dbReference type="SAM" id="SignalP"/>
    </source>
</evidence>
<evidence type="ECO:0000256" key="4">
    <source>
        <dbReference type="ARBA" id="ARBA00022452"/>
    </source>
</evidence>
<evidence type="ECO:0000256" key="7">
    <source>
        <dbReference type="ARBA" id="ARBA00023065"/>
    </source>
</evidence>
<evidence type="ECO:0000256" key="6">
    <source>
        <dbReference type="ARBA" id="ARBA00022729"/>
    </source>
</evidence>
<evidence type="ECO:0000256" key="10">
    <source>
        <dbReference type="ARBA" id="ARBA00023237"/>
    </source>
</evidence>
<dbReference type="Gene3D" id="2.40.160.10">
    <property type="entry name" value="Porin"/>
    <property type="match status" value="1"/>
</dbReference>
<dbReference type="GO" id="GO:0009279">
    <property type="term" value="C:cell outer membrane"/>
    <property type="evidence" value="ECO:0007669"/>
    <property type="project" value="UniProtKB-SubCell"/>
</dbReference>
<dbReference type="InterPro" id="IPR001702">
    <property type="entry name" value="Porin_Gram-ve"/>
</dbReference>
<evidence type="ECO:0000313" key="14">
    <source>
        <dbReference type="Proteomes" id="UP000078084"/>
    </source>
</evidence>
<evidence type="ECO:0000256" key="8">
    <source>
        <dbReference type="ARBA" id="ARBA00023114"/>
    </source>
</evidence>
<evidence type="ECO:0000313" key="13">
    <source>
        <dbReference type="EMBL" id="KKO73065.1"/>
    </source>
</evidence>
<dbReference type="Proteomes" id="UP000078084">
    <property type="component" value="Unassembled WGS sequence"/>
</dbReference>
<dbReference type="PRINTS" id="PR00184">
    <property type="entry name" value="NEISSPPORIN"/>
</dbReference>
<dbReference type="GO" id="GO:0034220">
    <property type="term" value="P:monoatomic ion transmembrane transport"/>
    <property type="evidence" value="ECO:0007669"/>
    <property type="project" value="InterPro"/>
</dbReference>
<dbReference type="GO" id="GO:0015288">
    <property type="term" value="F:porin activity"/>
    <property type="evidence" value="ECO:0007669"/>
    <property type="project" value="UniProtKB-KW"/>
</dbReference>
<comment type="subunit">
    <text evidence="2">Homotrimer.</text>
</comment>
<dbReference type="InterPro" id="IPR023614">
    <property type="entry name" value="Porin_dom_sf"/>
</dbReference>
<feature type="chain" id="PRO_5007908754" description="Porin domain-containing protein" evidence="11">
    <location>
        <begin position="21"/>
        <end position="359"/>
    </location>
</feature>
<name>A0A171KVZ8_9BURK</name>
<evidence type="ECO:0000256" key="3">
    <source>
        <dbReference type="ARBA" id="ARBA00022448"/>
    </source>
</evidence>
<feature type="signal peptide" evidence="11">
    <location>
        <begin position="1"/>
        <end position="20"/>
    </location>
</feature>
<protein>
    <recommendedName>
        <fullName evidence="12">Porin domain-containing protein</fullName>
    </recommendedName>
</protein>
<organism evidence="13 14">
    <name type="scientific">Kerstersia gyiorum</name>
    <dbReference type="NCBI Taxonomy" id="206506"/>
    <lineage>
        <taxon>Bacteria</taxon>
        <taxon>Pseudomonadati</taxon>
        <taxon>Pseudomonadota</taxon>
        <taxon>Betaproteobacteria</taxon>
        <taxon>Burkholderiales</taxon>
        <taxon>Alcaligenaceae</taxon>
        <taxon>Kerstersia</taxon>
    </lineage>
</organism>
<proteinExistence type="predicted"/>
<keyword evidence="4" id="KW-1134">Transmembrane beta strand</keyword>
<keyword evidence="14" id="KW-1185">Reference proteome</keyword>
<keyword evidence="5" id="KW-0812">Transmembrane</keyword>
<evidence type="ECO:0000256" key="2">
    <source>
        <dbReference type="ARBA" id="ARBA00011233"/>
    </source>
</evidence>
<dbReference type="EMBL" id="LBNE01000001">
    <property type="protein sequence ID" value="KKO73065.1"/>
    <property type="molecule type" value="Genomic_DNA"/>
</dbReference>
<dbReference type="InterPro" id="IPR033900">
    <property type="entry name" value="Gram_neg_porin_domain"/>
</dbReference>
<sequence length="359" mass="38208">MKKTLLAAALLAGFAGSAQAANSVTLYGIVDTGLSYQYVKTKDAATGDTHSTNQFGLRDGAQSGSRWGLRGTEDLGDGLRAVFTLESGFNSNNGKSAQGGRLFGRQATIGLASDAWGQIDFGRQITTVNKYVGGIVNFGSIYAPVNGTFFSTGDTTRYDNQIQYRSPSFGGIEFGVGYSFNNDGVSPGNSSASGAKNSDFDRELNAAIKYANGPLAVAVGYDQIYLKKADPGKDPKALIVGASYDFEVVALQLGYQHVKHGAQFALNNGSEAALLDADSVNSYLVGVGAPLGANGNIYGQWSLSDAKDKEKKSNAFTVGYTYDLSKRTNLYVYGNYTQDYLYIKDQKAAQAGIGLRHRF</sequence>
<dbReference type="PANTHER" id="PTHR34501:SF9">
    <property type="entry name" value="MAJOR OUTER MEMBRANE PROTEIN P.IA"/>
    <property type="match status" value="1"/>
</dbReference>
<dbReference type="SUPFAM" id="SSF56935">
    <property type="entry name" value="Porins"/>
    <property type="match status" value="1"/>
</dbReference>
<keyword evidence="6 11" id="KW-0732">Signal</keyword>
<evidence type="ECO:0000259" key="12">
    <source>
        <dbReference type="Pfam" id="PF13609"/>
    </source>
</evidence>
<dbReference type="AlphaFoldDB" id="A0A171KVZ8"/>
<comment type="subcellular location">
    <subcellularLocation>
        <location evidence="1">Cell outer membrane</location>
        <topology evidence="1">Multi-pass membrane protein</topology>
    </subcellularLocation>
</comment>
<gene>
    <name evidence="13" type="ORF">AAV32_01755</name>
</gene>
<accession>A0A171KVZ8</accession>
<keyword evidence="3" id="KW-0813">Transport</keyword>
<dbReference type="GO" id="GO:0046930">
    <property type="term" value="C:pore complex"/>
    <property type="evidence" value="ECO:0007669"/>
    <property type="project" value="UniProtKB-KW"/>
</dbReference>
<evidence type="ECO:0000256" key="1">
    <source>
        <dbReference type="ARBA" id="ARBA00004571"/>
    </source>
</evidence>
<dbReference type="STRING" id="206506.AAV32_01755"/>
<keyword evidence="7" id="KW-0406">Ion transport</keyword>
<keyword evidence="10" id="KW-0998">Cell outer membrane</keyword>
<dbReference type="PANTHER" id="PTHR34501">
    <property type="entry name" value="PROTEIN YDDL-RELATED"/>
    <property type="match status" value="1"/>
</dbReference>